<accession>A0A9P8LUP9</accession>
<dbReference type="RefSeq" id="XP_067765166.1">
    <property type="nucleotide sequence ID" value="XM_067908192.1"/>
</dbReference>
<dbReference type="EMBL" id="AUWU02000004">
    <property type="protein sequence ID" value="KAH0574393.1"/>
    <property type="molecule type" value="Genomic_DNA"/>
</dbReference>
<dbReference type="GeneID" id="94298371"/>
<gene>
    <name evidence="1" type="ORF">SS50377_24348</name>
</gene>
<comment type="caution">
    <text evidence="1">The sequence shown here is derived from an EMBL/GenBank/DDBJ whole genome shotgun (WGS) entry which is preliminary data.</text>
</comment>
<evidence type="ECO:0000313" key="1">
    <source>
        <dbReference type="EMBL" id="KAH0574393.1"/>
    </source>
</evidence>
<sequence length="859" mass="100722">MQLKQSPQMRLDLLKNNLDSRVFTATRIEKIRQNPFLTELPFIDQFLKLNLDITAESQKENYLQSEKLTYIINELQGISLQLSQSAQIQKDCMAIFKEAPIVSKLIQNITQQSSEIEEQSKYVKAELLRFPQQNAQVIQLNNDLETQEKALFLIHQIQSLQNLASTVNYLLQNNDYPAAVLLITLGEFSLSQIDQNRLGVNISLNSLKERILLDLQDQIVNTILQITNTRMESNLIYISKVKSSYNFEQLSQAEVVSKLNYFRVAISKRCKTHQQVFQFLYQFQDVFKEMCNNSEYIDDIFIDERQLPNDVTISLEEYILVLAQCSNILSPNQGSFYSQILGKLNDKIHDFLQSLQTNALQYQLPKLQISINNGLNDFFDQQIFLVNLGIAIDIPEIADNLKRSTMLYRLFGQRLYFILFLSYQFSQGLNLKTGNPTQLASFQQFLSNIKVPQSFFDIQTLFKLAYEFFLELSKYLFNISDNILYLQNYIKQKLTSQSLFSIEQIPQLINFISKTTFHDIDQQFACSEFNILYSEKVFTSLVDLFQALQIDKKTNIAQYSQSTNIKSLNDLQFNIFEDFYNKFTNKTLLQEILLLEKQNLLFIIKKTNKQQVFNIQICCEKITEQLKYLQTYSKQGEIRYFKLKAILCYNLNTIIFDYVKKNYFYLYSVQLAFKQQYEGNTDNLIDIHNFYKKLEDSSLYNKKLSPSQQQFSFTEQFIIASNVLNITNIKELYHFIIYLVEHFGEVKQINSLLNQIKLSLILEYRFQLYYNLFRIKRTFNSQIGHVSAIQDLQAIMSFFKAEFPINKLFDCIFIEIFTNVDFTDDKNSVKEILNIIKVLYSVNGSMDTVVAWLRQKANI</sequence>
<proteinExistence type="predicted"/>
<evidence type="ECO:0000313" key="2">
    <source>
        <dbReference type="Proteomes" id="UP000018208"/>
    </source>
</evidence>
<dbReference type="KEGG" id="ssao:94298371"/>
<name>A0A9P8LUP9_9EUKA</name>
<keyword evidence="2" id="KW-1185">Reference proteome</keyword>
<dbReference type="Proteomes" id="UP000018208">
    <property type="component" value="Unassembled WGS sequence"/>
</dbReference>
<dbReference type="AlphaFoldDB" id="A0A9P8LUP9"/>
<organism evidence="1 2">
    <name type="scientific">Spironucleus salmonicida</name>
    <dbReference type="NCBI Taxonomy" id="348837"/>
    <lineage>
        <taxon>Eukaryota</taxon>
        <taxon>Metamonada</taxon>
        <taxon>Diplomonadida</taxon>
        <taxon>Hexamitidae</taxon>
        <taxon>Hexamitinae</taxon>
        <taxon>Spironucleus</taxon>
    </lineage>
</organism>
<reference evidence="1 2" key="1">
    <citation type="journal article" date="2014" name="PLoS Genet.">
        <title>The Genome of Spironucleus salmonicida Highlights a Fish Pathogen Adapted to Fluctuating Environments.</title>
        <authorList>
            <person name="Xu F."/>
            <person name="Jerlstrom-Hultqvist J."/>
            <person name="Einarsson E."/>
            <person name="Astvaldsson A."/>
            <person name="Svard S.G."/>
            <person name="Andersson J.O."/>
        </authorList>
    </citation>
    <scope>NUCLEOTIDE SEQUENCE [LARGE SCALE GENOMIC DNA]</scope>
    <source>
        <strain evidence="1 2">ATCC 50377</strain>
    </source>
</reference>
<protein>
    <submittedName>
        <fullName evidence="1">Uncharacterized protein</fullName>
    </submittedName>
</protein>